<evidence type="ECO:0000256" key="2">
    <source>
        <dbReference type="ARBA" id="ARBA00023015"/>
    </source>
</evidence>
<reference evidence="8 9" key="1">
    <citation type="journal article" date="2019" name="Nat. Microbiol.">
        <title>Mediterranean grassland soil C-N compound turnover is dependent on rainfall and depth, and is mediated by genomically divergent microorganisms.</title>
        <authorList>
            <person name="Diamond S."/>
            <person name="Andeer P.F."/>
            <person name="Li Z."/>
            <person name="Crits-Christoph A."/>
            <person name="Burstein D."/>
            <person name="Anantharaman K."/>
            <person name="Lane K.R."/>
            <person name="Thomas B.C."/>
            <person name="Pan C."/>
            <person name="Northen T.R."/>
            <person name="Banfield J.F."/>
        </authorList>
    </citation>
    <scope>NUCLEOTIDE SEQUENCE [LARGE SCALE GENOMIC DNA]</scope>
    <source>
        <strain evidence="8">WS_3</strain>
    </source>
</reference>
<dbReference type="CDD" id="cd06170">
    <property type="entry name" value="LuxR_C_like"/>
    <property type="match status" value="1"/>
</dbReference>
<dbReference type="InterPro" id="IPR011006">
    <property type="entry name" value="CheY-like_superfamily"/>
</dbReference>
<dbReference type="EMBL" id="VBOT01000012">
    <property type="protein sequence ID" value="TMQ53668.1"/>
    <property type="molecule type" value="Genomic_DNA"/>
</dbReference>
<dbReference type="InterPro" id="IPR039420">
    <property type="entry name" value="WalR-like"/>
</dbReference>
<protein>
    <submittedName>
        <fullName evidence="8">Response regulator transcription factor</fullName>
    </submittedName>
</protein>
<dbReference type="Pfam" id="PF00072">
    <property type="entry name" value="Response_reg"/>
    <property type="match status" value="1"/>
</dbReference>
<keyword evidence="2" id="KW-0805">Transcription regulation</keyword>
<gene>
    <name evidence="8" type="ORF">E6K73_00970</name>
</gene>
<comment type="caution">
    <text evidence="8">The sequence shown here is derived from an EMBL/GenBank/DDBJ whole genome shotgun (WGS) entry which is preliminary data.</text>
</comment>
<dbReference type="PROSITE" id="PS00622">
    <property type="entry name" value="HTH_LUXR_1"/>
    <property type="match status" value="1"/>
</dbReference>
<evidence type="ECO:0000313" key="8">
    <source>
        <dbReference type="EMBL" id="TMQ53668.1"/>
    </source>
</evidence>
<dbReference type="PROSITE" id="PS50043">
    <property type="entry name" value="HTH_LUXR_2"/>
    <property type="match status" value="1"/>
</dbReference>
<dbReference type="InterPro" id="IPR058245">
    <property type="entry name" value="NreC/VraR/RcsB-like_REC"/>
</dbReference>
<dbReference type="SMART" id="SM00448">
    <property type="entry name" value="REC"/>
    <property type="match status" value="1"/>
</dbReference>
<dbReference type="PANTHER" id="PTHR43214">
    <property type="entry name" value="TWO-COMPONENT RESPONSE REGULATOR"/>
    <property type="match status" value="1"/>
</dbReference>
<dbReference type="GO" id="GO:0006355">
    <property type="term" value="P:regulation of DNA-templated transcription"/>
    <property type="evidence" value="ECO:0007669"/>
    <property type="project" value="InterPro"/>
</dbReference>
<keyword evidence="4" id="KW-0804">Transcription</keyword>
<dbReference type="InterPro" id="IPR016032">
    <property type="entry name" value="Sig_transdc_resp-reg_C-effctor"/>
</dbReference>
<dbReference type="InterPro" id="IPR001789">
    <property type="entry name" value="Sig_transdc_resp-reg_receiver"/>
</dbReference>
<dbReference type="CDD" id="cd17535">
    <property type="entry name" value="REC_NarL-like"/>
    <property type="match status" value="1"/>
</dbReference>
<dbReference type="PANTHER" id="PTHR43214:SF41">
    <property type="entry name" value="NITRATE_NITRITE RESPONSE REGULATOR PROTEIN NARP"/>
    <property type="match status" value="1"/>
</dbReference>
<evidence type="ECO:0000256" key="3">
    <source>
        <dbReference type="ARBA" id="ARBA00023125"/>
    </source>
</evidence>
<evidence type="ECO:0000256" key="4">
    <source>
        <dbReference type="ARBA" id="ARBA00023163"/>
    </source>
</evidence>
<evidence type="ECO:0000259" key="7">
    <source>
        <dbReference type="PROSITE" id="PS50110"/>
    </source>
</evidence>
<dbReference type="GO" id="GO:0000160">
    <property type="term" value="P:phosphorelay signal transduction system"/>
    <property type="evidence" value="ECO:0007669"/>
    <property type="project" value="InterPro"/>
</dbReference>
<feature type="modified residue" description="4-aspartylphosphate" evidence="5">
    <location>
        <position position="59"/>
    </location>
</feature>
<keyword evidence="1 5" id="KW-0597">Phosphoprotein</keyword>
<dbReference type="AlphaFoldDB" id="A0A538SQM2"/>
<evidence type="ECO:0000256" key="1">
    <source>
        <dbReference type="ARBA" id="ARBA00022553"/>
    </source>
</evidence>
<dbReference type="PROSITE" id="PS50110">
    <property type="entry name" value="RESPONSE_REGULATORY"/>
    <property type="match status" value="1"/>
</dbReference>
<keyword evidence="3" id="KW-0238">DNA-binding</keyword>
<evidence type="ECO:0000256" key="5">
    <source>
        <dbReference type="PROSITE-ProRule" id="PRU00169"/>
    </source>
</evidence>
<dbReference type="SUPFAM" id="SSF52172">
    <property type="entry name" value="CheY-like"/>
    <property type="match status" value="1"/>
</dbReference>
<dbReference type="SUPFAM" id="SSF46894">
    <property type="entry name" value="C-terminal effector domain of the bipartite response regulators"/>
    <property type="match status" value="1"/>
</dbReference>
<organism evidence="8 9">
    <name type="scientific">Eiseniibacteriota bacterium</name>
    <dbReference type="NCBI Taxonomy" id="2212470"/>
    <lineage>
        <taxon>Bacteria</taxon>
        <taxon>Candidatus Eiseniibacteriota</taxon>
    </lineage>
</organism>
<evidence type="ECO:0000259" key="6">
    <source>
        <dbReference type="PROSITE" id="PS50043"/>
    </source>
</evidence>
<dbReference type="Pfam" id="PF00196">
    <property type="entry name" value="GerE"/>
    <property type="match status" value="1"/>
</dbReference>
<feature type="domain" description="Response regulatory" evidence="7">
    <location>
        <begin position="8"/>
        <end position="124"/>
    </location>
</feature>
<dbReference type="Proteomes" id="UP000320184">
    <property type="component" value="Unassembled WGS sequence"/>
</dbReference>
<accession>A0A538SQM2</accession>
<dbReference type="GO" id="GO:0003677">
    <property type="term" value="F:DNA binding"/>
    <property type="evidence" value="ECO:0007669"/>
    <property type="project" value="UniProtKB-KW"/>
</dbReference>
<sequence length="218" mass="23684">MKPTARMRVVLADDHTLVRAGVRRILESQPGVSVVAEVADGDAALSALRETHADVLVLDLAMPGRDGFEVLGMAKGLAPGLKVLVLTMHADPEYVERAVQGGADGYLLKDSAVQDLVAGLEAVMAGRAYYSPAVQRALSDMVRRPAREPRPLDLLTERERMVLKLVAEGHPTKEIASRLGISARTVESHRANLMRKLELRSVARLTQFAIREGLIEPP</sequence>
<feature type="domain" description="HTH luxR-type" evidence="6">
    <location>
        <begin position="148"/>
        <end position="213"/>
    </location>
</feature>
<evidence type="ECO:0000313" key="9">
    <source>
        <dbReference type="Proteomes" id="UP000320184"/>
    </source>
</evidence>
<dbReference type="SMART" id="SM00421">
    <property type="entry name" value="HTH_LUXR"/>
    <property type="match status" value="1"/>
</dbReference>
<dbReference type="Gene3D" id="3.40.50.2300">
    <property type="match status" value="1"/>
</dbReference>
<dbReference type="InterPro" id="IPR000792">
    <property type="entry name" value="Tscrpt_reg_LuxR_C"/>
</dbReference>
<name>A0A538SQM2_UNCEI</name>
<dbReference type="PRINTS" id="PR00038">
    <property type="entry name" value="HTHLUXR"/>
</dbReference>
<proteinExistence type="predicted"/>